<gene>
    <name evidence="3" type="ORF">RchiOBHm_Chr2g0130801</name>
</gene>
<dbReference type="OMA" id="VEFEDWI"/>
<keyword evidence="4" id="KW-1185">Reference proteome</keyword>
<dbReference type="AlphaFoldDB" id="A0A2P6RUX4"/>
<sequence length="272" mass="30581">MPPRRRTRGETPPIPGDENTPGGIAEALGRIVQQLTAALPGSRTDFTMERAKRHGAYSFSHAPDAMDAQNWLNKMEKVFTQIHCPEDRKVGLAVDFLDGVAFDWWAFTSRDLENDGPITWEQFKEHFTERYYGTAIRDRMKYEFLHLQKGDMTVTEFEQRFTQLAQFVPDLVATERERIYRFVDGLGGKYCEQLTGVPFSDYAEVVNAALRLETMYMSGVRPRDVGGPSQGPSKKAASTSRTGSSAGLGLSTFRGDSDEFFRKVGPAGPFWS</sequence>
<feature type="region of interest" description="Disordered" evidence="1">
    <location>
        <begin position="1"/>
        <end position="21"/>
    </location>
</feature>
<evidence type="ECO:0000313" key="4">
    <source>
        <dbReference type="Proteomes" id="UP000238479"/>
    </source>
</evidence>
<dbReference type="Proteomes" id="UP000238479">
    <property type="component" value="Chromosome 2"/>
</dbReference>
<name>A0A2P6RUX4_ROSCH</name>
<feature type="domain" description="Retrotransposon gag" evidence="2">
    <location>
        <begin position="92"/>
        <end position="186"/>
    </location>
</feature>
<dbReference type="PANTHER" id="PTHR34482">
    <property type="entry name" value="DNA DAMAGE-INDUCIBLE PROTEIN 1-LIKE"/>
    <property type="match status" value="1"/>
</dbReference>
<dbReference type="InterPro" id="IPR005162">
    <property type="entry name" value="Retrotrans_gag_dom"/>
</dbReference>
<dbReference type="OrthoDB" id="1936908at2759"/>
<evidence type="ECO:0000313" key="3">
    <source>
        <dbReference type="EMBL" id="PRQ50221.1"/>
    </source>
</evidence>
<dbReference type="EMBL" id="PDCK01000040">
    <property type="protein sequence ID" value="PRQ50221.1"/>
    <property type="molecule type" value="Genomic_DNA"/>
</dbReference>
<feature type="compositionally biased region" description="Low complexity" evidence="1">
    <location>
        <begin position="233"/>
        <end position="252"/>
    </location>
</feature>
<evidence type="ECO:0000259" key="2">
    <source>
        <dbReference type="Pfam" id="PF03732"/>
    </source>
</evidence>
<proteinExistence type="predicted"/>
<dbReference type="Pfam" id="PF03732">
    <property type="entry name" value="Retrotrans_gag"/>
    <property type="match status" value="1"/>
</dbReference>
<dbReference type="PANTHER" id="PTHR34482:SF49">
    <property type="entry name" value="RETROTRANSPOSON GAG DOMAIN-CONTAINING PROTEIN"/>
    <property type="match status" value="1"/>
</dbReference>
<dbReference type="Gramene" id="PRQ50221">
    <property type="protein sequence ID" value="PRQ50221"/>
    <property type="gene ID" value="RchiOBHm_Chr2g0130801"/>
</dbReference>
<evidence type="ECO:0000256" key="1">
    <source>
        <dbReference type="SAM" id="MobiDB-lite"/>
    </source>
</evidence>
<protein>
    <submittedName>
        <fullName evidence="3">Putative retrotransposon gag domain-containing protein</fullName>
    </submittedName>
</protein>
<feature type="region of interest" description="Disordered" evidence="1">
    <location>
        <begin position="221"/>
        <end position="272"/>
    </location>
</feature>
<organism evidence="3 4">
    <name type="scientific">Rosa chinensis</name>
    <name type="common">China rose</name>
    <dbReference type="NCBI Taxonomy" id="74649"/>
    <lineage>
        <taxon>Eukaryota</taxon>
        <taxon>Viridiplantae</taxon>
        <taxon>Streptophyta</taxon>
        <taxon>Embryophyta</taxon>
        <taxon>Tracheophyta</taxon>
        <taxon>Spermatophyta</taxon>
        <taxon>Magnoliopsida</taxon>
        <taxon>eudicotyledons</taxon>
        <taxon>Gunneridae</taxon>
        <taxon>Pentapetalae</taxon>
        <taxon>rosids</taxon>
        <taxon>fabids</taxon>
        <taxon>Rosales</taxon>
        <taxon>Rosaceae</taxon>
        <taxon>Rosoideae</taxon>
        <taxon>Rosoideae incertae sedis</taxon>
        <taxon>Rosa</taxon>
    </lineage>
</organism>
<reference evidence="3 4" key="1">
    <citation type="journal article" date="2018" name="Nat. Genet.">
        <title>The Rosa genome provides new insights in the design of modern roses.</title>
        <authorList>
            <person name="Bendahmane M."/>
        </authorList>
    </citation>
    <scope>NUCLEOTIDE SEQUENCE [LARGE SCALE GENOMIC DNA]</scope>
    <source>
        <strain evidence="4">cv. Old Blush</strain>
    </source>
</reference>
<accession>A0A2P6RUX4</accession>
<comment type="caution">
    <text evidence="3">The sequence shown here is derived from an EMBL/GenBank/DDBJ whole genome shotgun (WGS) entry which is preliminary data.</text>
</comment>